<dbReference type="Pfam" id="PF18204">
    <property type="entry name" value="PGF-CTERM"/>
    <property type="match status" value="1"/>
</dbReference>
<proteinExistence type="predicted"/>
<dbReference type="STRING" id="1073996.SAMN05444271_101200"/>
<reference evidence="5 6" key="1">
    <citation type="submission" date="2016-10" db="EMBL/GenBank/DDBJ databases">
        <authorList>
            <person name="de Groot N.N."/>
        </authorList>
    </citation>
    <scope>NUCLEOTIDE SEQUENCE [LARGE SCALE GENOMIC DNA]</scope>
    <source>
        <strain evidence="5 6">DSM 22187</strain>
    </source>
</reference>
<dbReference type="GO" id="GO:0030115">
    <property type="term" value="C:S-layer"/>
    <property type="evidence" value="ECO:0007669"/>
    <property type="project" value="UniProtKB-SubCell"/>
</dbReference>
<keyword evidence="1" id="KW-0732">Signal</keyword>
<protein>
    <submittedName>
        <fullName evidence="5">PGF-CTERM protein</fullName>
    </submittedName>
</protein>
<dbReference type="EMBL" id="FNYR01000001">
    <property type="protein sequence ID" value="SEI49273.1"/>
    <property type="molecule type" value="Genomic_DNA"/>
</dbReference>
<evidence type="ECO:0000259" key="4">
    <source>
        <dbReference type="Pfam" id="PF24318"/>
    </source>
</evidence>
<dbReference type="RefSeq" id="WP_089670700.1">
    <property type="nucleotide sequence ID" value="NZ_CP024845.1"/>
</dbReference>
<evidence type="ECO:0000313" key="5">
    <source>
        <dbReference type="EMBL" id="SEI49273.1"/>
    </source>
</evidence>
<accession>A0A2H4Q2J4</accession>
<dbReference type="NCBIfam" id="TIGR04126">
    <property type="entry name" value="PGF_CTERM"/>
    <property type="match status" value="1"/>
</dbReference>
<evidence type="ECO:0000259" key="3">
    <source>
        <dbReference type="Pfam" id="PF18204"/>
    </source>
</evidence>
<organism evidence="5 6">
    <name type="scientific">Halohasta litchfieldiae</name>
    <dbReference type="NCBI Taxonomy" id="1073996"/>
    <lineage>
        <taxon>Archaea</taxon>
        <taxon>Methanobacteriati</taxon>
        <taxon>Methanobacteriota</taxon>
        <taxon>Stenosarchaea group</taxon>
        <taxon>Halobacteria</taxon>
        <taxon>Halobacteriales</taxon>
        <taxon>Haloferacaceae</taxon>
        <taxon>Halohasta</taxon>
    </lineage>
</organism>
<evidence type="ECO:0000313" key="6">
    <source>
        <dbReference type="Proteomes" id="UP000198888"/>
    </source>
</evidence>
<name>A0A1H6R0H2_9EURY</name>
<gene>
    <name evidence="5" type="ORF">SAMN05444271_101200</name>
</gene>
<dbReference type="GeneID" id="35002551"/>
<dbReference type="InterPro" id="IPR055913">
    <property type="entry name" value="DUF7490"/>
</dbReference>
<dbReference type="Proteomes" id="UP000198888">
    <property type="component" value="Unassembled WGS sequence"/>
</dbReference>
<dbReference type="OrthoDB" id="50312at2157"/>
<feature type="domain" description="PGF-CTERM archaeal protein-sorting signal" evidence="3">
    <location>
        <begin position="317"/>
        <end position="339"/>
    </location>
</feature>
<dbReference type="KEGG" id="hae:halTADL_1765"/>
<dbReference type="InterPro" id="IPR026371">
    <property type="entry name" value="PGF_CTERM"/>
</dbReference>
<sequence>MKFEKTVVAAAIGVVVVSFVAAAVVPNALADSADEPLRPGHVDIEEVPISPGEITGETATLGVEARLSHRGNPTRNVTVLFRAIDSESNLVETDRTTDVDTLRGERETAVNTNLTVAREGGYRIETIVFRDGQRVDRARRQVSGLEALTPAYAESNVEFAEESAMQPISVGIGSTGDDGVDLDLSGALTNQGDESTGDLEVTFTVRQAESNIVADRVTVPVGDIRAGRTSTVDASAAVPEGYNYYIDAVLWRDSVHVDSARSVANLDPSERISADETETDVEFEASDFESGSGGGMSDDGAMSSDDGSRGEATSEETPGFSAVIGLVALLATALLARRRSQ</sequence>
<dbReference type="Pfam" id="PF24318">
    <property type="entry name" value="DUF7490"/>
    <property type="match status" value="2"/>
</dbReference>
<feature type="domain" description="DUF7490" evidence="4">
    <location>
        <begin position="164"/>
        <end position="267"/>
    </location>
</feature>
<evidence type="ECO:0000256" key="1">
    <source>
        <dbReference type="ARBA" id="ARBA00022729"/>
    </source>
</evidence>
<feature type="domain" description="DUF7490" evidence="4">
    <location>
        <begin position="41"/>
        <end position="146"/>
    </location>
</feature>
<dbReference type="GO" id="GO:0005886">
    <property type="term" value="C:plasma membrane"/>
    <property type="evidence" value="ECO:0007669"/>
    <property type="project" value="UniProtKB-SubCell"/>
</dbReference>
<accession>A0A1H6R0H2</accession>
<feature type="region of interest" description="Disordered" evidence="2">
    <location>
        <begin position="268"/>
        <end position="317"/>
    </location>
</feature>
<dbReference type="AlphaFoldDB" id="A0A1H6R0H2"/>
<evidence type="ECO:0000256" key="2">
    <source>
        <dbReference type="SAM" id="MobiDB-lite"/>
    </source>
</evidence>
<feature type="compositionally biased region" description="Acidic residues" evidence="2">
    <location>
        <begin position="275"/>
        <end position="287"/>
    </location>
</feature>
<keyword evidence="6" id="KW-1185">Reference proteome</keyword>